<accession>A0A0L0VCR6</accession>
<protein>
    <submittedName>
        <fullName evidence="1">Uncharacterized protein</fullName>
    </submittedName>
</protein>
<dbReference type="AlphaFoldDB" id="A0A0L0VCR6"/>
<name>A0A0L0VCR6_9BASI</name>
<dbReference type="Proteomes" id="UP000054564">
    <property type="component" value="Unassembled WGS sequence"/>
</dbReference>
<dbReference type="EMBL" id="AJIL01000074">
    <property type="protein sequence ID" value="KNE96991.1"/>
    <property type="molecule type" value="Genomic_DNA"/>
</dbReference>
<keyword evidence="2" id="KW-1185">Reference proteome</keyword>
<evidence type="ECO:0000313" key="2">
    <source>
        <dbReference type="Proteomes" id="UP000054564"/>
    </source>
</evidence>
<evidence type="ECO:0000313" key="1">
    <source>
        <dbReference type="EMBL" id="KNE96991.1"/>
    </source>
</evidence>
<proteinExistence type="predicted"/>
<organism evidence="1 2">
    <name type="scientific">Puccinia striiformis f. sp. tritici PST-78</name>
    <dbReference type="NCBI Taxonomy" id="1165861"/>
    <lineage>
        <taxon>Eukaryota</taxon>
        <taxon>Fungi</taxon>
        <taxon>Dikarya</taxon>
        <taxon>Basidiomycota</taxon>
        <taxon>Pucciniomycotina</taxon>
        <taxon>Pucciniomycetes</taxon>
        <taxon>Pucciniales</taxon>
        <taxon>Pucciniaceae</taxon>
        <taxon>Puccinia</taxon>
    </lineage>
</organism>
<sequence>MGRPSCSISSSIQALTIPTRTPLSSLVVTALLLNISMSSLNQSTSANQHPNPPPYQRFQNHGWFLHPCAPARLWWSCALIGSPHLYDFSGKKIRPIPTIRTGSPWCKSSTFQGS</sequence>
<comment type="caution">
    <text evidence="1">The sequence shown here is derived from an EMBL/GenBank/DDBJ whole genome shotgun (WGS) entry which is preliminary data.</text>
</comment>
<gene>
    <name evidence="1" type="ORF">PSTG_09728</name>
</gene>
<reference evidence="2" key="1">
    <citation type="submission" date="2014-03" db="EMBL/GenBank/DDBJ databases">
        <title>The Genome Sequence of Puccinia striiformis f. sp. tritici PST-78.</title>
        <authorList>
            <consortium name="The Broad Institute Genome Sequencing Platform"/>
            <person name="Cuomo C."/>
            <person name="Hulbert S."/>
            <person name="Chen X."/>
            <person name="Walker B."/>
            <person name="Young S.K."/>
            <person name="Zeng Q."/>
            <person name="Gargeya S."/>
            <person name="Fitzgerald M."/>
            <person name="Haas B."/>
            <person name="Abouelleil A."/>
            <person name="Alvarado L."/>
            <person name="Arachchi H.M."/>
            <person name="Berlin A.M."/>
            <person name="Chapman S.B."/>
            <person name="Goldberg J."/>
            <person name="Griggs A."/>
            <person name="Gujja S."/>
            <person name="Hansen M."/>
            <person name="Howarth C."/>
            <person name="Imamovic A."/>
            <person name="Larimer J."/>
            <person name="McCowan C."/>
            <person name="Montmayeur A."/>
            <person name="Murphy C."/>
            <person name="Neiman D."/>
            <person name="Pearson M."/>
            <person name="Priest M."/>
            <person name="Roberts A."/>
            <person name="Saif S."/>
            <person name="Shea T."/>
            <person name="Sisk P."/>
            <person name="Sykes S."/>
            <person name="Wortman J."/>
            <person name="Nusbaum C."/>
            <person name="Birren B."/>
        </authorList>
    </citation>
    <scope>NUCLEOTIDE SEQUENCE [LARGE SCALE GENOMIC DNA]</scope>
    <source>
        <strain evidence="2">race PST-78</strain>
    </source>
</reference>